<organism evidence="2">
    <name type="scientific">marine metagenome</name>
    <dbReference type="NCBI Taxonomy" id="408172"/>
    <lineage>
        <taxon>unclassified sequences</taxon>
        <taxon>metagenomes</taxon>
        <taxon>ecological metagenomes</taxon>
    </lineage>
</organism>
<reference evidence="2" key="1">
    <citation type="submission" date="2018-05" db="EMBL/GenBank/DDBJ databases">
        <authorList>
            <person name="Lanie J.A."/>
            <person name="Ng W.-L."/>
            <person name="Kazmierczak K.M."/>
            <person name="Andrzejewski T.M."/>
            <person name="Davidsen T.M."/>
            <person name="Wayne K.J."/>
            <person name="Tettelin H."/>
            <person name="Glass J.I."/>
            <person name="Rusch D."/>
            <person name="Podicherti R."/>
            <person name="Tsui H.-C.T."/>
            <person name="Winkler M.E."/>
        </authorList>
    </citation>
    <scope>NUCLEOTIDE SEQUENCE</scope>
</reference>
<protein>
    <recommendedName>
        <fullName evidence="1">Methylene-tetrahydrofolate reductase C-terminal-like domain-containing protein</fullName>
    </recommendedName>
</protein>
<sequence length="158" mass="18545">MYVVRRWSVRYSRQLEMAYQALEAVLSRLHPLWTSVGYERIEPYFQFVERQFKTLLFDCQMCGDCLLGSTGMSCPMNCPKELRNGPCGGVRQDESCEVHPAMRCVWIDAWEGIQRMRDQSGIRQVQPPLTNRSRGRSSWLTAVKIRRSHELQSERLER</sequence>
<dbReference type="EMBL" id="UINC01001827">
    <property type="protein sequence ID" value="SUZ89613.1"/>
    <property type="molecule type" value="Genomic_DNA"/>
</dbReference>
<gene>
    <name evidence="2" type="ORF">METZ01_LOCUS42467</name>
</gene>
<feature type="domain" description="Methylene-tetrahydrofolate reductase C-terminal-like" evidence="1">
    <location>
        <begin position="41"/>
        <end position="128"/>
    </location>
</feature>
<dbReference type="AlphaFoldDB" id="A0A381RKM4"/>
<accession>A0A381RKM4</accession>
<proteinExistence type="predicted"/>
<evidence type="ECO:0000313" key="2">
    <source>
        <dbReference type="EMBL" id="SUZ89613.1"/>
    </source>
</evidence>
<evidence type="ECO:0000259" key="1">
    <source>
        <dbReference type="Pfam" id="PF12225"/>
    </source>
</evidence>
<dbReference type="InterPro" id="IPR022026">
    <property type="entry name" value="DUF5981"/>
</dbReference>
<dbReference type="Pfam" id="PF12225">
    <property type="entry name" value="DUF5981"/>
    <property type="match status" value="1"/>
</dbReference>
<name>A0A381RKM4_9ZZZZ</name>